<dbReference type="EMBL" id="CP012898">
    <property type="protein sequence ID" value="ALJ04482.1"/>
    <property type="molecule type" value="Genomic_DNA"/>
</dbReference>
<dbReference type="Proteomes" id="UP000057981">
    <property type="component" value="Chromosome"/>
</dbReference>
<reference evidence="1 2" key="1">
    <citation type="submission" date="2015-10" db="EMBL/GenBank/DDBJ databases">
        <authorList>
            <person name="Gilbert D.G."/>
        </authorList>
    </citation>
    <scope>NUCLEOTIDE SEQUENCE [LARGE SCALE GENOMIC DNA]</scope>
    <source>
        <strain evidence="2">HZ-22</strain>
    </source>
</reference>
<accession>A0A0P0D3E9</accession>
<dbReference type="Gene3D" id="1.20.120.330">
    <property type="entry name" value="Nucleotidyltransferases domain 2"/>
    <property type="match status" value="1"/>
</dbReference>
<protein>
    <recommendedName>
        <fullName evidence="3">HEPN domain-containing protein</fullName>
    </recommendedName>
</protein>
<proteinExistence type="predicted"/>
<name>A0A0P0D3E9_9FLAO</name>
<keyword evidence="2" id="KW-1185">Reference proteome</keyword>
<dbReference type="AlphaFoldDB" id="A0A0P0D3E9"/>
<gene>
    <name evidence="1" type="ORF">APS56_04705</name>
</gene>
<evidence type="ECO:0000313" key="1">
    <source>
        <dbReference type="EMBL" id="ALJ04482.1"/>
    </source>
</evidence>
<evidence type="ECO:0008006" key="3">
    <source>
        <dbReference type="Google" id="ProtNLM"/>
    </source>
</evidence>
<dbReference type="KEGG" id="ahz:APS56_04705"/>
<organism evidence="1 2">
    <name type="scientific">Pseudalgibacter alginicilyticus</name>
    <dbReference type="NCBI Taxonomy" id="1736674"/>
    <lineage>
        <taxon>Bacteria</taxon>
        <taxon>Pseudomonadati</taxon>
        <taxon>Bacteroidota</taxon>
        <taxon>Flavobacteriia</taxon>
        <taxon>Flavobacteriales</taxon>
        <taxon>Flavobacteriaceae</taxon>
        <taxon>Pseudalgibacter</taxon>
    </lineage>
</organism>
<sequence length="368" mass="43099">MLFYGKEKTMKTTSIEHQTEEDPNELNEIIAKIVEVIEVERIYLNKGVSHQSFINRLNIITKVSQKDNVEDIRPVLDSIFLNNENFSYQVFPFSYANLELQQGNLYFVNNCHKNNLVYKTLQDTLIWNYPSQDSNKLVEKIKQDFKRDMSRVKSFKKGICYFRTQNHLSQSAFMMHQAFEQGYRILEKFICGRIKICHSIKNHQNYVLKSVHKLESIFLVESDAETRMLDVLEDAYSSARYSHNYKITEKELDQLSQKLGLFIKDIQFLFNEELSVFKAIKIHDDMDSYSEQTIEASSKTNKTAYLVRQLEFENAYEMLCIAKSLMVLSVTCLQDDITPPISIYGFQYEINEVLQLAIKLLPLEETSP</sequence>
<dbReference type="STRING" id="1736674.APS56_04705"/>
<evidence type="ECO:0000313" key="2">
    <source>
        <dbReference type="Proteomes" id="UP000057981"/>
    </source>
</evidence>